<organism evidence="6 7">
    <name type="scientific">Panagrolaimus superbus</name>
    <dbReference type="NCBI Taxonomy" id="310955"/>
    <lineage>
        <taxon>Eukaryota</taxon>
        <taxon>Metazoa</taxon>
        <taxon>Ecdysozoa</taxon>
        <taxon>Nematoda</taxon>
        <taxon>Chromadorea</taxon>
        <taxon>Rhabditida</taxon>
        <taxon>Tylenchina</taxon>
        <taxon>Panagrolaimomorpha</taxon>
        <taxon>Panagrolaimoidea</taxon>
        <taxon>Panagrolaimidae</taxon>
        <taxon>Panagrolaimus</taxon>
    </lineage>
</organism>
<dbReference type="InterPro" id="IPR056793">
    <property type="entry name" value="HSNSD_N"/>
</dbReference>
<dbReference type="Proteomes" id="UP000887577">
    <property type="component" value="Unplaced"/>
</dbReference>
<dbReference type="Pfam" id="PF12062">
    <property type="entry name" value="HSNSD-CE"/>
    <property type="match status" value="1"/>
</dbReference>
<evidence type="ECO:0000256" key="2">
    <source>
        <dbReference type="ARBA" id="ARBA00023034"/>
    </source>
</evidence>
<dbReference type="WBParaSite" id="PSU_v2.g15918.t1">
    <property type="protein sequence ID" value="PSU_v2.g15918.t1"/>
    <property type="gene ID" value="PSU_v2.g15918"/>
</dbReference>
<evidence type="ECO:0000313" key="6">
    <source>
        <dbReference type="Proteomes" id="UP000887577"/>
    </source>
</evidence>
<dbReference type="GO" id="GO:0005794">
    <property type="term" value="C:Golgi apparatus"/>
    <property type="evidence" value="ECO:0007669"/>
    <property type="project" value="UniProtKB-SubCell"/>
</dbReference>
<protein>
    <submittedName>
        <fullName evidence="7">Heparan sulphate-N-deacetylase domain-containing protein</fullName>
    </submittedName>
</protein>
<evidence type="ECO:0000259" key="4">
    <source>
        <dbReference type="Pfam" id="PF12062"/>
    </source>
</evidence>
<accession>A0A914YAX4</accession>
<dbReference type="AlphaFoldDB" id="A0A914YAX4"/>
<dbReference type="Pfam" id="PF25119">
    <property type="entry name" value="HSNSD_N"/>
    <property type="match status" value="1"/>
</dbReference>
<keyword evidence="6" id="KW-1185">Reference proteome</keyword>
<dbReference type="GO" id="GO:0015016">
    <property type="term" value="F:heparan sulfate N-sulfotransferase activity"/>
    <property type="evidence" value="ECO:0007669"/>
    <property type="project" value="InterPro"/>
</dbReference>
<evidence type="ECO:0000313" key="7">
    <source>
        <dbReference type="WBParaSite" id="PSU_v2.g15918.t1"/>
    </source>
</evidence>
<comment type="subcellular location">
    <subcellularLocation>
        <location evidence="1">Golgi apparatus</location>
    </subcellularLocation>
</comment>
<evidence type="ECO:0000259" key="5">
    <source>
        <dbReference type="Pfam" id="PF25119"/>
    </source>
</evidence>
<keyword evidence="2" id="KW-0333">Golgi apparatus</keyword>
<dbReference type="GO" id="GO:0016787">
    <property type="term" value="F:hydrolase activity"/>
    <property type="evidence" value="ECO:0007669"/>
    <property type="project" value="InterPro"/>
</dbReference>
<name>A0A914YAX4_9BILA</name>
<evidence type="ECO:0000256" key="1">
    <source>
        <dbReference type="ARBA" id="ARBA00004555"/>
    </source>
</evidence>
<proteinExistence type="predicted"/>
<feature type="domain" description="Heparan sulfate-N-deacetylase N-terminal" evidence="5">
    <location>
        <begin position="80"/>
        <end position="276"/>
    </location>
</feature>
<dbReference type="InterPro" id="IPR021930">
    <property type="entry name" value="Heparan_SO4_deacetylase_dom"/>
</dbReference>
<feature type="transmembrane region" description="Helical" evidence="3">
    <location>
        <begin position="9"/>
        <end position="28"/>
    </location>
</feature>
<reference evidence="7" key="1">
    <citation type="submission" date="2022-11" db="UniProtKB">
        <authorList>
            <consortium name="WormBaseParasite"/>
        </authorList>
    </citation>
    <scope>IDENTIFICATION</scope>
</reference>
<sequence length="356" mass="41300">MLKKKRIKFCLQLIVILTLIYAVLYYFLSSKNGVIEKQRVKARNFSLYECPSNENFDTIINRNYAYNLKWQNETNLRVLLIKRQESIYAKTLATFIHYLKIPVRSEVFDVSELLLDLKEGRFSIIIFEDYNIYLNLDSKNKQILMDYCSKNKVGIISFFGFGGDNLAFEKETHVKFVSDEVITDLHFTNDSKIPFVAKKNRKLSLSQKDGSGWSVFYPQSMSSYHPFITCVDSGGIDAAVAIHDNGSISHVEHIIFGQNLQHFFIKLAFWDALLYMSRGSYMWSLDTYIQIDIDDVFVGQVGTRLVSEDISALIDSQNFLRNHIEQFNYTLGFSGHFFRRGDKVENEADEILVGWF</sequence>
<keyword evidence="3" id="KW-1133">Transmembrane helix</keyword>
<feature type="domain" description="Heparan sulphate-N-deacetylase deacetylase" evidence="4">
    <location>
        <begin position="286"/>
        <end position="353"/>
    </location>
</feature>
<keyword evidence="3" id="KW-0472">Membrane</keyword>
<keyword evidence="3" id="KW-0812">Transmembrane</keyword>
<evidence type="ECO:0000256" key="3">
    <source>
        <dbReference type="SAM" id="Phobius"/>
    </source>
</evidence>